<organism evidence="5 6">
    <name type="scientific">Chloropicon primus</name>
    <dbReference type="NCBI Taxonomy" id="1764295"/>
    <lineage>
        <taxon>Eukaryota</taxon>
        <taxon>Viridiplantae</taxon>
        <taxon>Chlorophyta</taxon>
        <taxon>Chloropicophyceae</taxon>
        <taxon>Chloropicales</taxon>
        <taxon>Chloropicaceae</taxon>
        <taxon>Chloropicon</taxon>
    </lineage>
</organism>
<dbReference type="GO" id="GO:0030155">
    <property type="term" value="P:regulation of cell adhesion"/>
    <property type="evidence" value="ECO:0007669"/>
    <property type="project" value="TreeGrafter"/>
</dbReference>
<protein>
    <recommendedName>
        <fullName evidence="7">RING-type domain-containing protein</fullName>
    </recommendedName>
</protein>
<dbReference type="PANTHER" id="PTHR13480:SF0">
    <property type="entry name" value="E3 UBIQUITIN-PROTEIN LIGASE HAKAI"/>
    <property type="match status" value="1"/>
</dbReference>
<keyword evidence="6" id="KW-1185">Reference proteome</keyword>
<dbReference type="OrthoDB" id="547746at2759"/>
<dbReference type="SUPFAM" id="SSF57850">
    <property type="entry name" value="RING/U-box"/>
    <property type="match status" value="1"/>
</dbReference>
<sequence>MVGSLSVDLKGEATFLGSPRDRRPGEKVHICSRCDYPIAIYGQLWPCRHAFCLQCAEEMLPTCYLCFSRVEEVRRIEATRQPLYLCAVCLKGYDSLEELTALVRANGGACCQGQEKAAAAENPPPKQSLMEIG</sequence>
<dbReference type="GO" id="GO:0061630">
    <property type="term" value="F:ubiquitin protein ligase activity"/>
    <property type="evidence" value="ECO:0007669"/>
    <property type="project" value="InterPro"/>
</dbReference>
<keyword evidence="1" id="KW-0479">Metal-binding</keyword>
<evidence type="ECO:0000256" key="1">
    <source>
        <dbReference type="ARBA" id="ARBA00022723"/>
    </source>
</evidence>
<dbReference type="PANTHER" id="PTHR13480">
    <property type="entry name" value="E3 UBIQUITIN-PROTEIN LIGASE HAKAI-RELATED"/>
    <property type="match status" value="1"/>
</dbReference>
<dbReference type="Gene3D" id="3.30.40.10">
    <property type="entry name" value="Zinc/RING finger domain, C3HC4 (zinc finger)"/>
    <property type="match status" value="1"/>
</dbReference>
<reference evidence="5 6" key="1">
    <citation type="submission" date="2018-07" db="EMBL/GenBank/DDBJ databases">
        <title>The complete nuclear genome of the prasinophyte Chloropicon primus (CCMP1205).</title>
        <authorList>
            <person name="Pombert J.-F."/>
            <person name="Otis C."/>
            <person name="Turmel M."/>
            <person name="Lemieux C."/>
        </authorList>
    </citation>
    <scope>NUCLEOTIDE SEQUENCE [LARGE SCALE GENOMIC DNA]</scope>
    <source>
        <strain evidence="5 6">CCMP1205</strain>
    </source>
</reference>
<keyword evidence="2" id="KW-0863">Zinc-finger</keyword>
<dbReference type="PROSITE" id="PS00518">
    <property type="entry name" value="ZF_RING_1"/>
    <property type="match status" value="1"/>
</dbReference>
<name>A0A5B8MLD1_9CHLO</name>
<dbReference type="AlphaFoldDB" id="A0A5B8MLD1"/>
<evidence type="ECO:0000256" key="4">
    <source>
        <dbReference type="ARBA" id="ARBA00038499"/>
    </source>
</evidence>
<evidence type="ECO:0000256" key="2">
    <source>
        <dbReference type="ARBA" id="ARBA00022771"/>
    </source>
</evidence>
<gene>
    <name evidence="5" type="ORF">A3770_04p33020</name>
</gene>
<accession>A0A5B8MLD1</accession>
<proteinExistence type="inferred from homology"/>
<comment type="similarity">
    <text evidence="4">Belongs to the Hakai family.</text>
</comment>
<dbReference type="EMBL" id="CP031037">
    <property type="protein sequence ID" value="QDZ20784.1"/>
    <property type="molecule type" value="Genomic_DNA"/>
</dbReference>
<evidence type="ECO:0008006" key="7">
    <source>
        <dbReference type="Google" id="ProtNLM"/>
    </source>
</evidence>
<dbReference type="InterPro" id="IPR013083">
    <property type="entry name" value="Znf_RING/FYVE/PHD"/>
</dbReference>
<dbReference type="Proteomes" id="UP000316726">
    <property type="component" value="Chromosome 4"/>
</dbReference>
<evidence type="ECO:0000313" key="5">
    <source>
        <dbReference type="EMBL" id="QDZ20784.1"/>
    </source>
</evidence>
<keyword evidence="3" id="KW-0862">Zinc</keyword>
<dbReference type="InterPro" id="IPR017907">
    <property type="entry name" value="Znf_RING_CS"/>
</dbReference>
<evidence type="ECO:0000313" key="6">
    <source>
        <dbReference type="Proteomes" id="UP000316726"/>
    </source>
</evidence>
<dbReference type="STRING" id="1764295.A0A5B8MLD1"/>
<evidence type="ECO:0000256" key="3">
    <source>
        <dbReference type="ARBA" id="ARBA00022833"/>
    </source>
</evidence>
<dbReference type="InterPro" id="IPR040383">
    <property type="entry name" value="HAKAI/CBLL2"/>
</dbReference>
<dbReference type="GO" id="GO:0016567">
    <property type="term" value="P:protein ubiquitination"/>
    <property type="evidence" value="ECO:0007669"/>
    <property type="project" value="InterPro"/>
</dbReference>
<dbReference type="GO" id="GO:0008270">
    <property type="term" value="F:zinc ion binding"/>
    <property type="evidence" value="ECO:0007669"/>
    <property type="project" value="UniProtKB-KW"/>
</dbReference>